<proteinExistence type="predicted"/>
<dbReference type="EC" id="3.5.1.4" evidence="2"/>
<name>A0ABT5L6Q4_9ALTE</name>
<sequence>MKHFTVSSPFVWQAAPAEVPANQSYTDASSALAKQAPLPLAGRRLAVKDLFDIKGIPTTAGNPAWPNSHALPDTTASAVRKLLQGGAALSGKTITDELAYSLNGQNMHYGTPQNPVTPERLPGGSSSGSATAVAAGLADIGLGTDTGGSIRVPASYNNLYGMRPTHGRISTDGLVALAPGFDTVGVMSKTLDILEASMNCLFDEPLSNAAALTSLTVFQSAIDKCEHAQLANDFLSGLDIAVAPGDFSQLASLPLAESFRVLQGQQIWHTHGDWITAEQPTFAADIDARFKQCADISPAQVNNAKQIQQQVCDIVTALLSNNTAIVLPTTPGTAPLLSAKPDTLVAYRNQLLTLTALAGLAGLPQLHLPLFCLNNAPCGLSLIGPAGSETSLFALARTLTETKV</sequence>
<keyword evidence="2" id="KW-0378">Hydrolase</keyword>
<dbReference type="PANTHER" id="PTHR46310:SF7">
    <property type="entry name" value="AMIDASE 1"/>
    <property type="match status" value="1"/>
</dbReference>
<protein>
    <submittedName>
        <fullName evidence="2">Amidase</fullName>
        <ecNumber evidence="2">3.5.1.4</ecNumber>
    </submittedName>
</protein>
<dbReference type="Gene3D" id="3.90.1300.10">
    <property type="entry name" value="Amidase signature (AS) domain"/>
    <property type="match status" value="1"/>
</dbReference>
<accession>A0ABT5L6Q4</accession>
<dbReference type="RefSeq" id="WP_273640753.1">
    <property type="nucleotide sequence ID" value="NZ_JAQQXP010000001.1"/>
</dbReference>
<dbReference type="InterPro" id="IPR036928">
    <property type="entry name" value="AS_sf"/>
</dbReference>
<dbReference type="Proteomes" id="UP001218788">
    <property type="component" value="Unassembled WGS sequence"/>
</dbReference>
<organism evidence="2 3">
    <name type="scientific">Alteromonas gilva</name>
    <dbReference type="NCBI Taxonomy" id="2987522"/>
    <lineage>
        <taxon>Bacteria</taxon>
        <taxon>Pseudomonadati</taxon>
        <taxon>Pseudomonadota</taxon>
        <taxon>Gammaproteobacteria</taxon>
        <taxon>Alteromonadales</taxon>
        <taxon>Alteromonadaceae</taxon>
        <taxon>Alteromonas/Salinimonas group</taxon>
        <taxon>Alteromonas</taxon>
    </lineage>
</organism>
<dbReference type="InterPro" id="IPR023631">
    <property type="entry name" value="Amidase_dom"/>
</dbReference>
<dbReference type="NCBIfam" id="NF006169">
    <property type="entry name" value="PRK08310.1"/>
    <property type="match status" value="1"/>
</dbReference>
<dbReference type="SUPFAM" id="SSF75304">
    <property type="entry name" value="Amidase signature (AS) enzymes"/>
    <property type="match status" value="1"/>
</dbReference>
<feature type="domain" description="Amidase" evidence="1">
    <location>
        <begin position="18"/>
        <end position="204"/>
    </location>
</feature>
<keyword evidence="3" id="KW-1185">Reference proteome</keyword>
<evidence type="ECO:0000259" key="1">
    <source>
        <dbReference type="Pfam" id="PF01425"/>
    </source>
</evidence>
<evidence type="ECO:0000313" key="3">
    <source>
        <dbReference type="Proteomes" id="UP001218788"/>
    </source>
</evidence>
<dbReference type="InterPro" id="IPR020556">
    <property type="entry name" value="Amidase_CS"/>
</dbReference>
<dbReference type="GO" id="GO:0004040">
    <property type="term" value="F:amidase activity"/>
    <property type="evidence" value="ECO:0007669"/>
    <property type="project" value="UniProtKB-EC"/>
</dbReference>
<gene>
    <name evidence="2" type="ORF">OIK42_11795</name>
</gene>
<evidence type="ECO:0000313" key="2">
    <source>
        <dbReference type="EMBL" id="MDC8831443.1"/>
    </source>
</evidence>
<dbReference type="Pfam" id="PF01425">
    <property type="entry name" value="Amidase"/>
    <property type="match status" value="1"/>
</dbReference>
<comment type="caution">
    <text evidence="2">The sequence shown here is derived from an EMBL/GenBank/DDBJ whole genome shotgun (WGS) entry which is preliminary data.</text>
</comment>
<dbReference type="PROSITE" id="PS00571">
    <property type="entry name" value="AMIDASES"/>
    <property type="match status" value="1"/>
</dbReference>
<dbReference type="PANTHER" id="PTHR46310">
    <property type="entry name" value="AMIDASE 1"/>
    <property type="match status" value="1"/>
</dbReference>
<dbReference type="EMBL" id="JAQQXP010000001">
    <property type="protein sequence ID" value="MDC8831443.1"/>
    <property type="molecule type" value="Genomic_DNA"/>
</dbReference>
<reference evidence="2 3" key="1">
    <citation type="submission" date="2022-10" db="EMBL/GenBank/DDBJ databases">
        <title>Alteromonas sp. chi3 Genome sequencing.</title>
        <authorList>
            <person name="Park S."/>
        </authorList>
    </citation>
    <scope>NUCLEOTIDE SEQUENCE [LARGE SCALE GENOMIC DNA]</scope>
    <source>
        <strain evidence="3">chi3</strain>
    </source>
</reference>